<keyword evidence="3" id="KW-1185">Reference proteome</keyword>
<protein>
    <submittedName>
        <fullName evidence="2">Uncharacterized protein</fullName>
    </submittedName>
</protein>
<evidence type="ECO:0000313" key="2">
    <source>
        <dbReference type="EMBL" id="GBO23260.1"/>
    </source>
</evidence>
<dbReference type="EMBL" id="BGPR01046298">
    <property type="protein sequence ID" value="GBO23260.1"/>
    <property type="molecule type" value="Genomic_DNA"/>
</dbReference>
<evidence type="ECO:0000256" key="1">
    <source>
        <dbReference type="SAM" id="MobiDB-lite"/>
    </source>
</evidence>
<organism evidence="2 3">
    <name type="scientific">Araneus ventricosus</name>
    <name type="common">Orbweaver spider</name>
    <name type="synonym">Epeira ventricosa</name>
    <dbReference type="NCBI Taxonomy" id="182803"/>
    <lineage>
        <taxon>Eukaryota</taxon>
        <taxon>Metazoa</taxon>
        <taxon>Ecdysozoa</taxon>
        <taxon>Arthropoda</taxon>
        <taxon>Chelicerata</taxon>
        <taxon>Arachnida</taxon>
        <taxon>Araneae</taxon>
        <taxon>Araneomorphae</taxon>
        <taxon>Entelegynae</taxon>
        <taxon>Araneoidea</taxon>
        <taxon>Araneidae</taxon>
        <taxon>Araneus</taxon>
    </lineage>
</organism>
<comment type="caution">
    <text evidence="2">The sequence shown here is derived from an EMBL/GenBank/DDBJ whole genome shotgun (WGS) entry which is preliminary data.</text>
</comment>
<evidence type="ECO:0000313" key="3">
    <source>
        <dbReference type="Proteomes" id="UP000499080"/>
    </source>
</evidence>
<gene>
    <name evidence="2" type="ORF">AVEN_250088_1</name>
</gene>
<accession>A0A4Y2VHZ7</accession>
<name>A0A4Y2VHZ7_ARAVE</name>
<reference evidence="2 3" key="1">
    <citation type="journal article" date="2019" name="Sci. Rep.">
        <title>Orb-weaving spider Araneus ventricosus genome elucidates the spidroin gene catalogue.</title>
        <authorList>
            <person name="Kono N."/>
            <person name="Nakamura H."/>
            <person name="Ohtoshi R."/>
            <person name="Moran D.A.P."/>
            <person name="Shinohara A."/>
            <person name="Yoshida Y."/>
            <person name="Fujiwara M."/>
            <person name="Mori M."/>
            <person name="Tomita M."/>
            <person name="Arakawa K."/>
        </authorList>
    </citation>
    <scope>NUCLEOTIDE SEQUENCE [LARGE SCALE GENOMIC DNA]</scope>
</reference>
<proteinExistence type="predicted"/>
<feature type="region of interest" description="Disordered" evidence="1">
    <location>
        <begin position="1"/>
        <end position="25"/>
    </location>
</feature>
<dbReference type="Proteomes" id="UP000499080">
    <property type="component" value="Unassembled WGS sequence"/>
</dbReference>
<sequence length="259" mass="30106">MKRSHEGSDDESPSSKLKVDSVKDSDVSLLKEMKDKLENEGHYVTDQMNRVKREYYMSYIKNVMNQLPLSQNIMGSLKEEPEGSEGFLRMFSVAKTVVHSEIQLKKLRAFNAIYDMVNGLIGKVIHDRYISPYLSHYLSQKQLNRAFKVYQETLASDDESRSLELQCIAYLIQTELEKDEPLKIPNPLFNRFTQQMKAISQYVTVLLSTFSGTAFETQNREGYPAREKEYPEGDVSTFQVFGRNNYPEREKEHLERDSK</sequence>
<dbReference type="AlphaFoldDB" id="A0A4Y2VHZ7"/>